<dbReference type="AlphaFoldDB" id="B8HPP5"/>
<name>B8HPP5_CYAP4</name>
<accession>B8HPP5</accession>
<dbReference type="EMBL" id="CP001344">
    <property type="protein sequence ID" value="ACL43906.1"/>
    <property type="molecule type" value="Genomic_DNA"/>
</dbReference>
<organism evidence="1">
    <name type="scientific">Cyanothece sp. (strain PCC 7425 / ATCC 29141)</name>
    <dbReference type="NCBI Taxonomy" id="395961"/>
    <lineage>
        <taxon>Bacteria</taxon>
        <taxon>Bacillati</taxon>
        <taxon>Cyanobacteriota</taxon>
        <taxon>Cyanophyceae</taxon>
        <taxon>Gomontiellales</taxon>
        <taxon>Cyanothecaceae</taxon>
        <taxon>Cyanothece</taxon>
    </lineage>
</organism>
<proteinExistence type="predicted"/>
<evidence type="ECO:0000313" key="1">
    <source>
        <dbReference type="EMBL" id="ACL43906.1"/>
    </source>
</evidence>
<dbReference type="STRING" id="395961.Cyan7425_1536"/>
<reference evidence="1" key="1">
    <citation type="submission" date="2009-01" db="EMBL/GenBank/DDBJ databases">
        <title>Complete sequence of chromosome Cyanothece sp. PCC 7425.</title>
        <authorList>
            <consortium name="US DOE Joint Genome Institute"/>
            <person name="Lucas S."/>
            <person name="Copeland A."/>
            <person name="Lapidus A."/>
            <person name="Glavina del Rio T."/>
            <person name="Dalin E."/>
            <person name="Tice H."/>
            <person name="Bruce D."/>
            <person name="Goodwin L."/>
            <person name="Pitluck S."/>
            <person name="Sims D."/>
            <person name="Meineke L."/>
            <person name="Brettin T."/>
            <person name="Detter J.C."/>
            <person name="Han C."/>
            <person name="Larimer F."/>
            <person name="Land M."/>
            <person name="Hauser L."/>
            <person name="Kyrpides N."/>
            <person name="Ovchinnikova G."/>
            <person name="Liberton M."/>
            <person name="Stoeckel J."/>
            <person name="Banerjee A."/>
            <person name="Singh A."/>
            <person name="Page L."/>
            <person name="Sato H."/>
            <person name="Zhao L."/>
            <person name="Sherman L."/>
            <person name="Pakrasi H."/>
            <person name="Richardson P."/>
        </authorList>
    </citation>
    <scope>NUCLEOTIDE SEQUENCE</scope>
    <source>
        <strain evidence="1">PCC 7425</strain>
    </source>
</reference>
<dbReference type="HOGENOM" id="CLU_1432385_0_0_3"/>
<protein>
    <submittedName>
        <fullName evidence="1">Uncharacterized protein</fullName>
    </submittedName>
</protein>
<dbReference type="eggNOG" id="ENOG50347IN">
    <property type="taxonomic scope" value="Bacteria"/>
</dbReference>
<dbReference type="OrthoDB" id="3078355at2"/>
<sequence>MKQISEKPSPDQVMRFFTRELFIRFNSPDDEVADRAYEEWEVALYQYQEHLTKIRAEMPPQLRKITELCFHDAEVLALREEEFLPLPLRRWPCSFATVINLNQDRTIWSLIYLQYEQIRNYPGTSDWPFSKSRKRWLYDEFDQHNSKEIFLHRILFGDGSILEIPFISVMASNFSLNELSGNNYVEKVA</sequence>
<dbReference type="KEGG" id="cyn:Cyan7425_1536"/>
<gene>
    <name evidence="1" type="ordered locus">Cyan7425_1536</name>
</gene>